<gene>
    <name evidence="2" type="ORF">JCGZ_12927</name>
</gene>
<dbReference type="OrthoDB" id="1002057at2759"/>
<evidence type="ECO:0000313" key="2">
    <source>
        <dbReference type="EMBL" id="KDP33378.1"/>
    </source>
</evidence>
<dbReference type="STRING" id="180498.A0A067KEF2"/>
<evidence type="ECO:0000313" key="3">
    <source>
        <dbReference type="Proteomes" id="UP000027138"/>
    </source>
</evidence>
<feature type="signal peptide" evidence="1">
    <location>
        <begin position="1"/>
        <end position="19"/>
    </location>
</feature>
<feature type="chain" id="PRO_5001642787" description="Glycine-rich protein" evidence="1">
    <location>
        <begin position="20"/>
        <end position="172"/>
    </location>
</feature>
<dbReference type="Proteomes" id="UP000027138">
    <property type="component" value="Unassembled WGS sequence"/>
</dbReference>
<protein>
    <recommendedName>
        <fullName evidence="4">Glycine-rich protein</fullName>
    </recommendedName>
</protein>
<dbReference type="EMBL" id="KK914543">
    <property type="protein sequence ID" value="KDP33378.1"/>
    <property type="molecule type" value="Genomic_DNA"/>
</dbReference>
<keyword evidence="1" id="KW-0732">Signal</keyword>
<proteinExistence type="predicted"/>
<dbReference type="AlphaFoldDB" id="A0A067KEF2"/>
<reference evidence="2 3" key="1">
    <citation type="journal article" date="2014" name="PLoS ONE">
        <title>Global Analysis of Gene Expression Profiles in Physic Nut (Jatropha curcas L.) Seedlings Exposed to Salt Stress.</title>
        <authorList>
            <person name="Zhang L."/>
            <person name="Zhang C."/>
            <person name="Wu P."/>
            <person name="Chen Y."/>
            <person name="Li M."/>
            <person name="Jiang H."/>
            <person name="Wu G."/>
        </authorList>
    </citation>
    <scope>NUCLEOTIDE SEQUENCE [LARGE SCALE GENOMIC DNA]</scope>
    <source>
        <strain evidence="3">cv. GZQX0401</strain>
        <tissue evidence="2">Young leaves</tissue>
    </source>
</reference>
<dbReference type="KEGG" id="jcu:105638471"/>
<evidence type="ECO:0000256" key="1">
    <source>
        <dbReference type="SAM" id="SignalP"/>
    </source>
</evidence>
<organism evidence="2 3">
    <name type="scientific">Jatropha curcas</name>
    <name type="common">Barbados nut</name>
    <dbReference type="NCBI Taxonomy" id="180498"/>
    <lineage>
        <taxon>Eukaryota</taxon>
        <taxon>Viridiplantae</taxon>
        <taxon>Streptophyta</taxon>
        <taxon>Embryophyta</taxon>
        <taxon>Tracheophyta</taxon>
        <taxon>Spermatophyta</taxon>
        <taxon>Magnoliopsida</taxon>
        <taxon>eudicotyledons</taxon>
        <taxon>Gunneridae</taxon>
        <taxon>Pentapetalae</taxon>
        <taxon>rosids</taxon>
        <taxon>fabids</taxon>
        <taxon>Malpighiales</taxon>
        <taxon>Euphorbiaceae</taxon>
        <taxon>Crotonoideae</taxon>
        <taxon>Jatropheae</taxon>
        <taxon>Jatropha</taxon>
    </lineage>
</organism>
<name>A0A067KEF2_JATCU</name>
<keyword evidence="3" id="KW-1185">Reference proteome</keyword>
<dbReference type="PANTHER" id="PTHR34463">
    <property type="entry name" value="GLYCINE-RICH PROTEIN"/>
    <property type="match status" value="1"/>
</dbReference>
<sequence>MGRCCLVFLLVLAFVHANARNVPSSDHAGLISDQKNFIHPCPPKETTVDDNLPNQQVFVHASATAPVMAESPASTGLKDKKNFIYGGVGGFAGMGGYAGVVGGFPVLGGVGGIGKYGGIGGIGGIGGYGGLGGTGGGLGGMGGLGGGAAGGAAAGGGTGGAGGTGGGIFPCP</sequence>
<dbReference type="PANTHER" id="PTHR34463:SF12">
    <property type="entry name" value="GLYCINE-RICH PROTEIN"/>
    <property type="match status" value="1"/>
</dbReference>
<evidence type="ECO:0008006" key="4">
    <source>
        <dbReference type="Google" id="ProtNLM"/>
    </source>
</evidence>
<accession>A0A067KEF2</accession>